<dbReference type="PANTHER" id="PTHR43016:SF13">
    <property type="entry name" value="PRESEQUENCE PROTEASE, MITOCHONDRIAL"/>
    <property type="match status" value="1"/>
</dbReference>
<dbReference type="InterPro" id="IPR011249">
    <property type="entry name" value="Metalloenz_LuxS/M16"/>
</dbReference>
<accession>A0A820SWU1</accession>
<name>A0A820SWU1_9BILA</name>
<dbReference type="GO" id="GO:0016485">
    <property type="term" value="P:protein processing"/>
    <property type="evidence" value="ECO:0007669"/>
    <property type="project" value="TreeGrafter"/>
</dbReference>
<comment type="caution">
    <text evidence="1">The sequence shown here is derived from an EMBL/GenBank/DDBJ whole genome shotgun (WGS) entry which is preliminary data.</text>
</comment>
<dbReference type="GO" id="GO:0004222">
    <property type="term" value="F:metalloendopeptidase activity"/>
    <property type="evidence" value="ECO:0007669"/>
    <property type="project" value="TreeGrafter"/>
</dbReference>
<feature type="non-terminal residue" evidence="1">
    <location>
        <position position="112"/>
    </location>
</feature>
<dbReference type="PANTHER" id="PTHR43016">
    <property type="entry name" value="PRESEQUENCE PROTEASE"/>
    <property type="match status" value="1"/>
</dbReference>
<gene>
    <name evidence="1" type="ORF">OKA104_LOCUS54534</name>
</gene>
<dbReference type="Gene3D" id="3.30.830.10">
    <property type="entry name" value="Metalloenzyme, LuxS/M16 peptidase-like"/>
    <property type="match status" value="1"/>
</dbReference>
<dbReference type="SUPFAM" id="SSF63411">
    <property type="entry name" value="LuxS/MPP-like metallohydrolase"/>
    <property type="match status" value="1"/>
</dbReference>
<dbReference type="AlphaFoldDB" id="A0A820SWU1"/>
<proteinExistence type="predicted"/>
<dbReference type="Proteomes" id="UP000663881">
    <property type="component" value="Unassembled WGS sequence"/>
</dbReference>
<protein>
    <submittedName>
        <fullName evidence="1">Uncharacterized protein</fullName>
    </submittedName>
</protein>
<evidence type="ECO:0000313" key="1">
    <source>
        <dbReference type="EMBL" id="CAF4458094.1"/>
    </source>
</evidence>
<dbReference type="EMBL" id="CAJOAY010036562">
    <property type="protein sequence ID" value="CAF4458094.1"/>
    <property type="molecule type" value="Genomic_DNA"/>
</dbReference>
<organism evidence="1 2">
    <name type="scientific">Adineta steineri</name>
    <dbReference type="NCBI Taxonomy" id="433720"/>
    <lineage>
        <taxon>Eukaryota</taxon>
        <taxon>Metazoa</taxon>
        <taxon>Spiralia</taxon>
        <taxon>Gnathifera</taxon>
        <taxon>Rotifera</taxon>
        <taxon>Eurotatoria</taxon>
        <taxon>Bdelloidea</taxon>
        <taxon>Adinetida</taxon>
        <taxon>Adinetidae</taxon>
        <taxon>Adineta</taxon>
    </lineage>
</organism>
<reference evidence="1" key="1">
    <citation type="submission" date="2021-02" db="EMBL/GenBank/DDBJ databases">
        <authorList>
            <person name="Nowell W R."/>
        </authorList>
    </citation>
    <scope>NUCLEOTIDE SEQUENCE</scope>
</reference>
<sequence>RFGQCIDYFANGKFNDKDVDEAKLGTFQKLDKPKSPGNQGMTQFLHGITDDMRQKNRDRIFACGKQDLIDVTQRYLVNKPYAATILGPDNPKFVTDGQFRQVKNVQMPSIGE</sequence>
<evidence type="ECO:0000313" key="2">
    <source>
        <dbReference type="Proteomes" id="UP000663881"/>
    </source>
</evidence>
<dbReference type="GO" id="GO:0046872">
    <property type="term" value="F:metal ion binding"/>
    <property type="evidence" value="ECO:0007669"/>
    <property type="project" value="InterPro"/>
</dbReference>